<dbReference type="AlphaFoldDB" id="A0A8H3G5Z8"/>
<dbReference type="EMBL" id="CAJPDT010000083">
    <property type="protein sequence ID" value="CAF9935414.1"/>
    <property type="molecule type" value="Genomic_DNA"/>
</dbReference>
<organism evidence="2 3">
    <name type="scientific">Imshaugia aleurites</name>
    <dbReference type="NCBI Taxonomy" id="172621"/>
    <lineage>
        <taxon>Eukaryota</taxon>
        <taxon>Fungi</taxon>
        <taxon>Dikarya</taxon>
        <taxon>Ascomycota</taxon>
        <taxon>Pezizomycotina</taxon>
        <taxon>Lecanoromycetes</taxon>
        <taxon>OSLEUM clade</taxon>
        <taxon>Lecanoromycetidae</taxon>
        <taxon>Lecanorales</taxon>
        <taxon>Lecanorineae</taxon>
        <taxon>Parmeliaceae</taxon>
        <taxon>Imshaugia</taxon>
    </lineage>
</organism>
<reference evidence="2" key="1">
    <citation type="submission" date="2021-03" db="EMBL/GenBank/DDBJ databases">
        <authorList>
            <person name="Tagirdzhanova G."/>
        </authorList>
    </citation>
    <scope>NUCLEOTIDE SEQUENCE</scope>
</reference>
<evidence type="ECO:0000256" key="1">
    <source>
        <dbReference type="SAM" id="MobiDB-lite"/>
    </source>
</evidence>
<protein>
    <submittedName>
        <fullName evidence="2">Uncharacterized protein</fullName>
    </submittedName>
</protein>
<dbReference type="Proteomes" id="UP000664534">
    <property type="component" value="Unassembled WGS sequence"/>
</dbReference>
<evidence type="ECO:0000313" key="3">
    <source>
        <dbReference type="Proteomes" id="UP000664534"/>
    </source>
</evidence>
<proteinExistence type="predicted"/>
<dbReference type="OrthoDB" id="2951834at2759"/>
<name>A0A8H3G5Z8_9LECA</name>
<evidence type="ECO:0000313" key="2">
    <source>
        <dbReference type="EMBL" id="CAF9935414.1"/>
    </source>
</evidence>
<accession>A0A8H3G5Z8</accession>
<comment type="caution">
    <text evidence="2">The sequence shown here is derived from an EMBL/GenBank/DDBJ whole genome shotgun (WGS) entry which is preliminary data.</text>
</comment>
<feature type="compositionally biased region" description="Basic and acidic residues" evidence="1">
    <location>
        <begin position="256"/>
        <end position="268"/>
    </location>
</feature>
<keyword evidence="3" id="KW-1185">Reference proteome</keyword>
<sequence length="280" mass="31856">MIYEEVFRTSLGDGSITPDPLYFHRRVGVKLKGGELKNRTINNGLALLQSCQQAHEEGTANLYRNHVFYFDDTRYDRWSYKIDVTAQCYYCQRLQGSEPSGGWRYGDHCYDANGFDLNHEILIPYCDFIYMRDWLSIIGAKNRLLIRHVQLHFNQSQFAKVLGAGHWGGKPRKLTSVGGDFVERGLQELALGHNLETITISFEVPKTGEYSIDLAYAPLQLFPDDPHFHSDRLKKALCNISGIRTLVCEPTRVKQLEDSHGSDSDRMAGIRASIEESGMS</sequence>
<gene>
    <name evidence="2" type="ORF">IMSHALPRED_010219</name>
</gene>
<feature type="region of interest" description="Disordered" evidence="1">
    <location>
        <begin position="256"/>
        <end position="280"/>
    </location>
</feature>